<keyword evidence="9" id="KW-0862">Zinc</keyword>
<keyword evidence="4" id="KW-1003">Cell membrane</keyword>
<dbReference type="Proteomes" id="UP000054859">
    <property type="component" value="Unassembled WGS sequence"/>
</dbReference>
<feature type="transmembrane region" description="Helical" evidence="13">
    <location>
        <begin position="63"/>
        <end position="84"/>
    </location>
</feature>
<evidence type="ECO:0000256" key="5">
    <source>
        <dbReference type="ARBA" id="ARBA00022670"/>
    </source>
</evidence>
<evidence type="ECO:0000256" key="6">
    <source>
        <dbReference type="ARBA" id="ARBA00022692"/>
    </source>
</evidence>
<evidence type="ECO:0000256" key="8">
    <source>
        <dbReference type="ARBA" id="ARBA00022801"/>
    </source>
</evidence>
<comment type="subcellular location">
    <subcellularLocation>
        <location evidence="2">Cell membrane</location>
        <topology evidence="2">Multi-pass membrane protein</topology>
    </subcellularLocation>
</comment>
<accession>A0A0W0R4W1</accession>
<dbReference type="AlphaFoldDB" id="A0A0W0R4W1"/>
<organism evidence="15 16">
    <name type="scientific">Legionella adelaidensis</name>
    <dbReference type="NCBI Taxonomy" id="45056"/>
    <lineage>
        <taxon>Bacteria</taxon>
        <taxon>Pseudomonadati</taxon>
        <taxon>Pseudomonadota</taxon>
        <taxon>Gammaproteobacteria</taxon>
        <taxon>Legionellales</taxon>
        <taxon>Legionellaceae</taxon>
        <taxon>Legionella</taxon>
    </lineage>
</organism>
<comment type="cofactor">
    <cofactor evidence="1">
        <name>Zn(2+)</name>
        <dbReference type="ChEBI" id="CHEBI:29105"/>
    </cofactor>
</comment>
<keyword evidence="12 13" id="KW-0472">Membrane</keyword>
<dbReference type="InterPro" id="IPR052348">
    <property type="entry name" value="Metallopeptidase_M50B"/>
</dbReference>
<comment type="caution">
    <text evidence="15">The sequence shown here is derived from an EMBL/GenBank/DDBJ whole genome shotgun (WGS) entry which is preliminary data.</text>
</comment>
<comment type="similarity">
    <text evidence="3">Belongs to the peptidase M50B family.</text>
</comment>
<feature type="transmembrane region" description="Helical" evidence="13">
    <location>
        <begin position="104"/>
        <end position="127"/>
    </location>
</feature>
<keyword evidence="10 13" id="KW-1133">Transmembrane helix</keyword>
<dbReference type="GO" id="GO:0006508">
    <property type="term" value="P:proteolysis"/>
    <property type="evidence" value="ECO:0007669"/>
    <property type="project" value="UniProtKB-KW"/>
</dbReference>
<protein>
    <submittedName>
        <fullName evidence="15">Transmembrane protein</fullName>
    </submittedName>
</protein>
<feature type="transmembrane region" description="Helical" evidence="13">
    <location>
        <begin position="190"/>
        <end position="213"/>
    </location>
</feature>
<keyword evidence="5" id="KW-0645">Protease</keyword>
<dbReference type="EMBL" id="LNKA01000001">
    <property type="protein sequence ID" value="KTC66099.1"/>
    <property type="molecule type" value="Genomic_DNA"/>
</dbReference>
<name>A0A0W0R4W1_9GAMM</name>
<sequence>MQSIQTMPTLTLIQKIAVWVIPVLFAITIHEAAHAFVANFLGDKTAKMLGRLSLNPVRHIDPVGTILIPLVVGALSQFQFVFGWAKPVPINWENLKKPRRDTAFVAAAGPLVNIFMALLWAMLFKLAMWLNPHVSKIAFFLLLTSQAGILVNLVLALLNLIPIPPLDGSRILASLLPKRLSIPFMRLEPFGLIILLLLLFSGLLSKILTPVFLKSLDLISALFNL</sequence>
<evidence type="ECO:0000259" key="14">
    <source>
        <dbReference type="Pfam" id="PF02163"/>
    </source>
</evidence>
<evidence type="ECO:0000256" key="12">
    <source>
        <dbReference type="ARBA" id="ARBA00023136"/>
    </source>
</evidence>
<gene>
    <name evidence="15" type="ORF">Lade_0757</name>
</gene>
<evidence type="ECO:0000256" key="7">
    <source>
        <dbReference type="ARBA" id="ARBA00022723"/>
    </source>
</evidence>
<dbReference type="PANTHER" id="PTHR35864:SF1">
    <property type="entry name" value="ZINC METALLOPROTEASE YWHC-RELATED"/>
    <property type="match status" value="1"/>
</dbReference>
<dbReference type="InterPro" id="IPR044537">
    <property type="entry name" value="Rip2-like"/>
</dbReference>
<dbReference type="Pfam" id="PF02163">
    <property type="entry name" value="Peptidase_M50"/>
    <property type="match status" value="1"/>
</dbReference>
<evidence type="ECO:0000256" key="11">
    <source>
        <dbReference type="ARBA" id="ARBA00023049"/>
    </source>
</evidence>
<dbReference type="InterPro" id="IPR008915">
    <property type="entry name" value="Peptidase_M50"/>
</dbReference>
<feature type="transmembrane region" description="Helical" evidence="13">
    <location>
        <begin position="139"/>
        <end position="161"/>
    </location>
</feature>
<keyword evidence="7" id="KW-0479">Metal-binding</keyword>
<dbReference type="GO" id="GO:0005886">
    <property type="term" value="C:plasma membrane"/>
    <property type="evidence" value="ECO:0007669"/>
    <property type="project" value="UniProtKB-SubCell"/>
</dbReference>
<evidence type="ECO:0000256" key="4">
    <source>
        <dbReference type="ARBA" id="ARBA00022475"/>
    </source>
</evidence>
<dbReference type="CDD" id="cd06158">
    <property type="entry name" value="S2P-M50_like_1"/>
    <property type="match status" value="1"/>
</dbReference>
<dbReference type="GO" id="GO:0008237">
    <property type="term" value="F:metallopeptidase activity"/>
    <property type="evidence" value="ECO:0007669"/>
    <property type="project" value="UniProtKB-KW"/>
</dbReference>
<evidence type="ECO:0000256" key="10">
    <source>
        <dbReference type="ARBA" id="ARBA00022989"/>
    </source>
</evidence>
<evidence type="ECO:0000256" key="13">
    <source>
        <dbReference type="SAM" id="Phobius"/>
    </source>
</evidence>
<keyword evidence="8" id="KW-0378">Hydrolase</keyword>
<proteinExistence type="inferred from homology"/>
<reference evidence="15 16" key="1">
    <citation type="submission" date="2015-11" db="EMBL/GenBank/DDBJ databases">
        <title>Identification of large and diverse effector repertoires of 38 Legionella species.</title>
        <authorList>
            <person name="Burstein D."/>
            <person name="Amaro F."/>
            <person name="Zusman T."/>
            <person name="Lifshitz Z."/>
            <person name="Cohen O."/>
            <person name="Gilbert J.A."/>
            <person name="Pupko T."/>
            <person name="Shuman H.A."/>
            <person name="Segal G."/>
        </authorList>
    </citation>
    <scope>NUCLEOTIDE SEQUENCE [LARGE SCALE GENOMIC DNA]</scope>
    <source>
        <strain evidence="15 16">1762-AUS-E</strain>
    </source>
</reference>
<dbReference type="STRING" id="45056.Lade_0757"/>
<dbReference type="PATRIC" id="fig|45056.6.peg.784"/>
<evidence type="ECO:0000256" key="2">
    <source>
        <dbReference type="ARBA" id="ARBA00004651"/>
    </source>
</evidence>
<dbReference type="GO" id="GO:0046872">
    <property type="term" value="F:metal ion binding"/>
    <property type="evidence" value="ECO:0007669"/>
    <property type="project" value="UniProtKB-KW"/>
</dbReference>
<keyword evidence="11" id="KW-0482">Metalloprotease</keyword>
<keyword evidence="16" id="KW-1185">Reference proteome</keyword>
<evidence type="ECO:0000313" key="15">
    <source>
        <dbReference type="EMBL" id="KTC66099.1"/>
    </source>
</evidence>
<dbReference type="PANTHER" id="PTHR35864">
    <property type="entry name" value="ZINC METALLOPROTEASE MJ0611-RELATED"/>
    <property type="match status" value="1"/>
</dbReference>
<keyword evidence="6 13" id="KW-0812">Transmembrane</keyword>
<feature type="transmembrane region" description="Helical" evidence="13">
    <location>
        <begin position="16"/>
        <end position="42"/>
    </location>
</feature>
<evidence type="ECO:0000256" key="1">
    <source>
        <dbReference type="ARBA" id="ARBA00001947"/>
    </source>
</evidence>
<evidence type="ECO:0000256" key="9">
    <source>
        <dbReference type="ARBA" id="ARBA00022833"/>
    </source>
</evidence>
<evidence type="ECO:0000256" key="3">
    <source>
        <dbReference type="ARBA" id="ARBA00007931"/>
    </source>
</evidence>
<evidence type="ECO:0000313" key="16">
    <source>
        <dbReference type="Proteomes" id="UP000054859"/>
    </source>
</evidence>
<feature type="domain" description="Peptidase M50" evidence="14">
    <location>
        <begin position="147"/>
        <end position="188"/>
    </location>
</feature>